<dbReference type="InterPro" id="IPR006471">
    <property type="entry name" value="Formate_DH_gsu"/>
</dbReference>
<dbReference type="EMBL" id="DMVW01000101">
    <property type="protein sequence ID" value="HAR52361.1"/>
    <property type="molecule type" value="Genomic_DNA"/>
</dbReference>
<dbReference type="GO" id="GO:0009061">
    <property type="term" value="P:anaerobic respiration"/>
    <property type="evidence" value="ECO:0007669"/>
    <property type="project" value="TreeGrafter"/>
</dbReference>
<dbReference type="Gene3D" id="1.20.950.20">
    <property type="entry name" value="Transmembrane di-heme cytochromes, Chain C"/>
    <property type="match status" value="1"/>
</dbReference>
<comment type="similarity">
    <text evidence="3">Belongs to the formate dehydrogenase gamma subunit family.</text>
</comment>
<sequence>MFRHLTALMMLVLLGMSLPAPATAQGTAPAPDRSATGGAQTLEDILARQRGEKIDDSFRRDATGGDAQSAPGLGPLGGASDSEIWRALRYNEADTRASAGGELGQVLVQDGGMRWLLFRKGPLLKYGGWLLLGTMALLALFYMLRGRVRVDAEATGRTITRFQFFERFSHWLLAGSFILLGLTGLLTLMGRKFIAPYMGKEFNANLLVASKFIHNNVAWAFMLGLIFVFVLWVWHNIPNRSDLTWFAQGGGIVGKKHPPAKKFNAGQKIVFWSVILLGASISASGLSLLFPFEMPLFAKSFGILNDIGVMGWIGQEPLPTHLAPQEEMQYAQLWHAIVAFVLMAVIIAHIYIGTLGMEGALDAMTSGEVDEAWAKQHHSIWLDEVKAKEAEGASRTATPAE</sequence>
<keyword evidence="8" id="KW-0479">Metal-binding</keyword>
<comment type="caution">
    <text evidence="17">The sequence shown here is derived from an EMBL/GenBank/DDBJ whole genome shotgun (WGS) entry which is preliminary data.</text>
</comment>
<dbReference type="AlphaFoldDB" id="A0A348WCU9"/>
<feature type="transmembrane region" description="Helical" evidence="14">
    <location>
        <begin position="126"/>
        <end position="144"/>
    </location>
</feature>
<evidence type="ECO:0000259" key="16">
    <source>
        <dbReference type="Pfam" id="PF01292"/>
    </source>
</evidence>
<evidence type="ECO:0000256" key="2">
    <source>
        <dbReference type="ARBA" id="ARBA00004651"/>
    </source>
</evidence>
<dbReference type="InterPro" id="IPR016174">
    <property type="entry name" value="Di-haem_cyt_TM"/>
</dbReference>
<evidence type="ECO:0000256" key="12">
    <source>
        <dbReference type="ARBA" id="ARBA00023136"/>
    </source>
</evidence>
<dbReference type="GO" id="GO:0015944">
    <property type="term" value="P:formate oxidation"/>
    <property type="evidence" value="ECO:0007669"/>
    <property type="project" value="TreeGrafter"/>
</dbReference>
<evidence type="ECO:0000256" key="9">
    <source>
        <dbReference type="ARBA" id="ARBA00022982"/>
    </source>
</evidence>
<evidence type="ECO:0000256" key="3">
    <source>
        <dbReference type="ARBA" id="ARBA00010747"/>
    </source>
</evidence>
<dbReference type="GO" id="GO:0005886">
    <property type="term" value="C:plasma membrane"/>
    <property type="evidence" value="ECO:0007669"/>
    <property type="project" value="UniProtKB-SubCell"/>
</dbReference>
<dbReference type="GO" id="GO:0008863">
    <property type="term" value="F:formate dehydrogenase (NAD+) activity"/>
    <property type="evidence" value="ECO:0007669"/>
    <property type="project" value="InterPro"/>
</dbReference>
<dbReference type="InterPro" id="IPR051817">
    <property type="entry name" value="FDH_cytochrome_b556_subunit"/>
</dbReference>
<feature type="transmembrane region" description="Helical" evidence="14">
    <location>
        <begin position="217"/>
        <end position="234"/>
    </location>
</feature>
<keyword evidence="5" id="KW-1003">Cell membrane</keyword>
<evidence type="ECO:0000256" key="1">
    <source>
        <dbReference type="ARBA" id="ARBA00001971"/>
    </source>
</evidence>
<keyword evidence="15" id="KW-0732">Signal</keyword>
<gene>
    <name evidence="17" type="ORF">DCS45_10880</name>
</gene>
<keyword evidence="7 14" id="KW-0812">Transmembrane</keyword>
<keyword evidence="9" id="KW-0249">Electron transport</keyword>
<reference evidence="17 18" key="1">
    <citation type="journal article" date="2018" name="Nat. Biotechnol.">
        <title>A standardized bacterial taxonomy based on genome phylogeny substantially revises the tree of life.</title>
        <authorList>
            <person name="Parks D.H."/>
            <person name="Chuvochina M."/>
            <person name="Waite D.W."/>
            <person name="Rinke C."/>
            <person name="Skarshewski A."/>
            <person name="Chaumeil P.A."/>
            <person name="Hugenholtz P."/>
        </authorList>
    </citation>
    <scope>NUCLEOTIDE SEQUENCE [LARGE SCALE GENOMIC DNA]</scope>
    <source>
        <strain evidence="17">UBA9169</strain>
    </source>
</reference>
<dbReference type="Pfam" id="PF01292">
    <property type="entry name" value="Ni_hydr_CYTB"/>
    <property type="match status" value="1"/>
</dbReference>
<comment type="cofactor">
    <cofactor evidence="1">
        <name>heme</name>
        <dbReference type="ChEBI" id="CHEBI:30413"/>
    </cofactor>
</comment>
<evidence type="ECO:0000256" key="4">
    <source>
        <dbReference type="ARBA" id="ARBA00022448"/>
    </source>
</evidence>
<keyword evidence="12 14" id="KW-0472">Membrane</keyword>
<comment type="subcellular location">
    <subcellularLocation>
        <location evidence="2">Cell membrane</location>
        <topology evidence="2">Multi-pass membrane protein</topology>
    </subcellularLocation>
</comment>
<feature type="transmembrane region" description="Helical" evidence="14">
    <location>
        <begin position="333"/>
        <end position="352"/>
    </location>
</feature>
<proteinExistence type="inferred from homology"/>
<evidence type="ECO:0000256" key="14">
    <source>
        <dbReference type="SAM" id="Phobius"/>
    </source>
</evidence>
<name>A0A348WCU9_9RHOB</name>
<evidence type="ECO:0000256" key="6">
    <source>
        <dbReference type="ARBA" id="ARBA00022617"/>
    </source>
</evidence>
<evidence type="ECO:0000256" key="7">
    <source>
        <dbReference type="ARBA" id="ARBA00022692"/>
    </source>
</evidence>
<evidence type="ECO:0000256" key="11">
    <source>
        <dbReference type="ARBA" id="ARBA00023004"/>
    </source>
</evidence>
<feature type="region of interest" description="Disordered" evidence="13">
    <location>
        <begin position="57"/>
        <end position="77"/>
    </location>
</feature>
<dbReference type="GO" id="GO:0022904">
    <property type="term" value="P:respiratory electron transport chain"/>
    <property type="evidence" value="ECO:0007669"/>
    <property type="project" value="InterPro"/>
</dbReference>
<protein>
    <submittedName>
        <fullName evidence="17">Formate dehydrogenase subunit gamma</fullName>
    </submittedName>
</protein>
<evidence type="ECO:0000256" key="8">
    <source>
        <dbReference type="ARBA" id="ARBA00022723"/>
    </source>
</evidence>
<accession>A0A348WCU9</accession>
<dbReference type="PANTHER" id="PTHR30074:SF6">
    <property type="entry name" value="FORMATE DEHYDROGENASE GAMMA SUBUNIT"/>
    <property type="match status" value="1"/>
</dbReference>
<dbReference type="GO" id="GO:0036397">
    <property type="term" value="F:formate dehydrogenase (quinone) activity"/>
    <property type="evidence" value="ECO:0007669"/>
    <property type="project" value="TreeGrafter"/>
</dbReference>
<feature type="transmembrane region" description="Helical" evidence="14">
    <location>
        <begin position="269"/>
        <end position="290"/>
    </location>
</feature>
<dbReference type="PANTHER" id="PTHR30074">
    <property type="entry name" value="FORMATE DEHYDROGENASE, NITRATE-INDUCIBLE, CYTOCHROME B556 FDN SUBUNIT"/>
    <property type="match status" value="1"/>
</dbReference>
<evidence type="ECO:0000313" key="17">
    <source>
        <dbReference type="EMBL" id="HAR52361.1"/>
    </source>
</evidence>
<dbReference type="RefSeq" id="WP_339851576.1">
    <property type="nucleotide sequence ID" value="NZ_CAXAXR010000002.1"/>
</dbReference>
<dbReference type="GO" id="GO:0046872">
    <property type="term" value="F:metal ion binding"/>
    <property type="evidence" value="ECO:0007669"/>
    <property type="project" value="UniProtKB-KW"/>
</dbReference>
<organism evidence="17 18">
    <name type="scientific">Roseovarius nubinhibens</name>
    <dbReference type="NCBI Taxonomy" id="314263"/>
    <lineage>
        <taxon>Bacteria</taxon>
        <taxon>Pseudomonadati</taxon>
        <taxon>Pseudomonadota</taxon>
        <taxon>Alphaproteobacteria</taxon>
        <taxon>Rhodobacterales</taxon>
        <taxon>Roseobacteraceae</taxon>
        <taxon>Roseovarius</taxon>
    </lineage>
</organism>
<dbReference type="GO" id="GO:0009326">
    <property type="term" value="C:formate dehydrogenase complex"/>
    <property type="evidence" value="ECO:0007669"/>
    <property type="project" value="InterPro"/>
</dbReference>
<feature type="transmembrane region" description="Helical" evidence="14">
    <location>
        <begin position="171"/>
        <end position="190"/>
    </location>
</feature>
<keyword evidence="11" id="KW-0408">Iron</keyword>
<keyword evidence="10 14" id="KW-1133">Transmembrane helix</keyword>
<keyword evidence="4" id="KW-0813">Transport</keyword>
<feature type="chain" id="PRO_5016930571" evidence="15">
    <location>
        <begin position="25"/>
        <end position="401"/>
    </location>
</feature>
<evidence type="ECO:0000313" key="18">
    <source>
        <dbReference type="Proteomes" id="UP000264719"/>
    </source>
</evidence>
<dbReference type="SUPFAM" id="SSF81342">
    <property type="entry name" value="Transmembrane di-heme cytochromes"/>
    <property type="match status" value="1"/>
</dbReference>
<evidence type="ECO:0000256" key="10">
    <source>
        <dbReference type="ARBA" id="ARBA00022989"/>
    </source>
</evidence>
<dbReference type="NCBIfam" id="TIGR01583">
    <property type="entry name" value="formate-DH-gamm"/>
    <property type="match status" value="1"/>
</dbReference>
<feature type="domain" description="Cytochrome b561 bacterial/Ni-hydrogenase" evidence="16">
    <location>
        <begin position="161"/>
        <end position="367"/>
    </location>
</feature>
<evidence type="ECO:0000256" key="5">
    <source>
        <dbReference type="ARBA" id="ARBA00022475"/>
    </source>
</evidence>
<dbReference type="InterPro" id="IPR011577">
    <property type="entry name" value="Cyt_b561_bac/Ni-Hgenase"/>
</dbReference>
<evidence type="ECO:0000256" key="15">
    <source>
        <dbReference type="SAM" id="SignalP"/>
    </source>
</evidence>
<keyword evidence="6" id="KW-0349">Heme</keyword>
<dbReference type="Proteomes" id="UP000264719">
    <property type="component" value="Unassembled WGS sequence"/>
</dbReference>
<dbReference type="GO" id="GO:0009055">
    <property type="term" value="F:electron transfer activity"/>
    <property type="evidence" value="ECO:0007669"/>
    <property type="project" value="InterPro"/>
</dbReference>
<evidence type="ECO:0000256" key="13">
    <source>
        <dbReference type="SAM" id="MobiDB-lite"/>
    </source>
</evidence>
<feature type="signal peptide" evidence="15">
    <location>
        <begin position="1"/>
        <end position="24"/>
    </location>
</feature>